<dbReference type="PANTHER" id="PTHR48006">
    <property type="entry name" value="LEUCINE-RICH REPEAT-CONTAINING PROTEIN DDB_G0281931-RELATED"/>
    <property type="match status" value="1"/>
</dbReference>
<keyword evidence="9 22" id="KW-0732">Signal</keyword>
<dbReference type="InterPro" id="IPR001245">
    <property type="entry name" value="Ser-Thr/Tyr_kinase_cat_dom"/>
</dbReference>
<evidence type="ECO:0000256" key="18">
    <source>
        <dbReference type="ARBA" id="ARBA00047899"/>
    </source>
</evidence>
<dbReference type="CDD" id="cd14066">
    <property type="entry name" value="STKc_IRAK"/>
    <property type="match status" value="1"/>
</dbReference>
<keyword evidence="25" id="KW-1185">Reference proteome</keyword>
<dbReference type="SMART" id="SM00220">
    <property type="entry name" value="S_TKc"/>
    <property type="match status" value="1"/>
</dbReference>
<feature type="signal peptide" evidence="22">
    <location>
        <begin position="1"/>
        <end position="30"/>
    </location>
</feature>
<dbReference type="EC" id="2.7.11.1" evidence="3"/>
<evidence type="ECO:0000256" key="3">
    <source>
        <dbReference type="ARBA" id="ARBA00012513"/>
    </source>
</evidence>
<keyword evidence="14 21" id="KW-1133">Transmembrane helix</keyword>
<dbReference type="Pfam" id="PF00560">
    <property type="entry name" value="LRR_1"/>
    <property type="match status" value="2"/>
</dbReference>
<evidence type="ECO:0000313" key="25">
    <source>
        <dbReference type="Proteomes" id="UP000604825"/>
    </source>
</evidence>
<evidence type="ECO:0000256" key="12">
    <source>
        <dbReference type="ARBA" id="ARBA00022777"/>
    </source>
</evidence>
<dbReference type="PANTHER" id="PTHR48006:SF38">
    <property type="entry name" value="PROTEIN KINASE DOMAIN-CONTAINING PROTEIN"/>
    <property type="match status" value="1"/>
</dbReference>
<keyword evidence="13 20" id="KW-0067">ATP-binding</keyword>
<evidence type="ECO:0000256" key="22">
    <source>
        <dbReference type="SAM" id="SignalP"/>
    </source>
</evidence>
<evidence type="ECO:0000259" key="23">
    <source>
        <dbReference type="PROSITE" id="PS50011"/>
    </source>
</evidence>
<dbReference type="FunFam" id="1.10.510.10:FF:000044">
    <property type="entry name" value="Putative LRR receptor-like serine/threonine-protein kinase"/>
    <property type="match status" value="1"/>
</dbReference>
<evidence type="ECO:0000256" key="1">
    <source>
        <dbReference type="ARBA" id="ARBA00004162"/>
    </source>
</evidence>
<dbReference type="InterPro" id="IPR017441">
    <property type="entry name" value="Protein_kinase_ATP_BS"/>
</dbReference>
<evidence type="ECO:0000256" key="13">
    <source>
        <dbReference type="ARBA" id="ARBA00022840"/>
    </source>
</evidence>
<dbReference type="Gene3D" id="3.30.200.20">
    <property type="entry name" value="Phosphorylase Kinase, domain 1"/>
    <property type="match status" value="1"/>
</dbReference>
<dbReference type="PROSITE" id="PS00107">
    <property type="entry name" value="PROTEIN_KINASE_ATP"/>
    <property type="match status" value="1"/>
</dbReference>
<feature type="chain" id="PRO_5032439038" description="non-specific serine/threonine protein kinase" evidence="22">
    <location>
        <begin position="31"/>
        <end position="954"/>
    </location>
</feature>
<evidence type="ECO:0000256" key="17">
    <source>
        <dbReference type="ARBA" id="ARBA00023180"/>
    </source>
</evidence>
<keyword evidence="15 21" id="KW-0472">Membrane</keyword>
<dbReference type="GO" id="GO:0004674">
    <property type="term" value="F:protein serine/threonine kinase activity"/>
    <property type="evidence" value="ECO:0007669"/>
    <property type="project" value="UniProtKB-KW"/>
</dbReference>
<keyword evidence="12" id="KW-0418">Kinase</keyword>
<dbReference type="Pfam" id="PF11721">
    <property type="entry name" value="Malectin"/>
    <property type="match status" value="1"/>
</dbReference>
<evidence type="ECO:0000313" key="24">
    <source>
        <dbReference type="EMBL" id="CAD6219620.1"/>
    </source>
</evidence>
<dbReference type="Gene3D" id="1.10.510.10">
    <property type="entry name" value="Transferase(Phosphotransferase) domain 1"/>
    <property type="match status" value="1"/>
</dbReference>
<evidence type="ECO:0000256" key="14">
    <source>
        <dbReference type="ARBA" id="ARBA00022989"/>
    </source>
</evidence>
<dbReference type="FunFam" id="3.80.10.10:FF:000383">
    <property type="entry name" value="Leucine-rich repeat receptor protein kinase EMS1"/>
    <property type="match status" value="1"/>
</dbReference>
<dbReference type="InterPro" id="IPR051824">
    <property type="entry name" value="LRR_Rcpt-Like_S/T_Kinase"/>
</dbReference>
<evidence type="ECO:0000256" key="8">
    <source>
        <dbReference type="ARBA" id="ARBA00022692"/>
    </source>
</evidence>
<dbReference type="InterPro" id="IPR021720">
    <property type="entry name" value="Malectin_dom"/>
</dbReference>
<dbReference type="PROSITE" id="PS50011">
    <property type="entry name" value="PROTEIN_KINASE_DOM"/>
    <property type="match status" value="1"/>
</dbReference>
<sequence length="954" mass="105826">MAWRPPPCPCGRLFFLVCLLCLLLTEDAAAHGAGAAEQQAPAPAPTPTLFPPEERVLRRIAAKLGVLHWDFAAAGPCEDPAPGVDCHCTFSDSNYTVCHVIHVDLRRHNFSGELPPDFADLPYLLHIDLSRSLFHGGVPSQWARMKLQGLLLMGNRLSGPFPMVLTNITTLTHLDIEGNGFYGPIPPEIGHLTHLERLRISDLRGSGSPFPDLSGMSSLNKLDLSFNKLSGQIPASFANMGRVDYIYLTANSLTGDIPGWLLRRNKIVSSVQSCLKRNFPCVASNGQYRSSLHINCGDKETTINGVKYEADTTPKGASLLYVSPGSNWAFSSTGNFMDDNITDDSYIATSTSKLDMPYSELYTKARLSPLSLTYYGLCMFSGSYTVKLHFAEIVFTNDSTFCSLGKRRFNVFIQGRMVLENFDIEQSSSAVGKPVIKTSQTYITNHTLEIQLYWAGRGTTGIPYRGSYGPLISAISITPNFILEPPETGSSNKISRASISDALVIGISIIAILTVLVVCIYRIKKRRKSSKNKDLRALDLQTGSFTLRQIKVATRNFDLANKIGEGGFGSVYKGLLSDGTVIAVKQLSARSKQGNREFVNEIGMISALQHQNLVKLYGCCTEGNQLLLVYEYLENNCLARALFVDQYRLRLDWATRHRICLGIAKGLAYLHEESTIRIVHRDIKASNILLDKNLNAKISDFGLAKLNEDDHTHISTKVAGTIGYMAPEYAMHGYLTDKADVYSFGVVALEIVSGKSNTNYRPTEDFVHLLDWACVLHDRGALLELVDPDLGSNYSTEEALIMLNVALLCTTAAPTLRPKMSKVVSLLEGHTPLQPLLSDLSLAQNCLSTGGLWRNLRQKLSERQRLTEQAFCNYTNESSTIDINNDLRPLVPSLANVLAKQLLRSEHLRISQLQRAPTAIKRCIKYLGVWQVQSKWNLRSYKNQLMIQFYKEVE</sequence>
<comment type="catalytic activity">
    <reaction evidence="19">
        <text>L-seryl-[protein] + ATP = O-phospho-L-seryl-[protein] + ADP + H(+)</text>
        <dbReference type="Rhea" id="RHEA:17989"/>
        <dbReference type="Rhea" id="RHEA-COMP:9863"/>
        <dbReference type="Rhea" id="RHEA-COMP:11604"/>
        <dbReference type="ChEBI" id="CHEBI:15378"/>
        <dbReference type="ChEBI" id="CHEBI:29999"/>
        <dbReference type="ChEBI" id="CHEBI:30616"/>
        <dbReference type="ChEBI" id="CHEBI:83421"/>
        <dbReference type="ChEBI" id="CHEBI:456216"/>
        <dbReference type="EC" id="2.7.11.1"/>
    </reaction>
</comment>
<dbReference type="Gene3D" id="2.60.120.430">
    <property type="entry name" value="Galactose-binding lectin"/>
    <property type="match status" value="1"/>
</dbReference>
<dbReference type="Proteomes" id="UP000604825">
    <property type="component" value="Unassembled WGS sequence"/>
</dbReference>
<evidence type="ECO:0000256" key="11">
    <source>
        <dbReference type="ARBA" id="ARBA00022741"/>
    </source>
</evidence>
<keyword evidence="17" id="KW-0325">Glycoprotein</keyword>
<protein>
    <recommendedName>
        <fullName evidence="3">non-specific serine/threonine protein kinase</fullName>
        <ecNumber evidence="3">2.7.11.1</ecNumber>
    </recommendedName>
</protein>
<feature type="binding site" evidence="20">
    <location>
        <position position="585"/>
    </location>
    <ligand>
        <name>ATP</name>
        <dbReference type="ChEBI" id="CHEBI:30616"/>
    </ligand>
</feature>
<dbReference type="SUPFAM" id="SSF52058">
    <property type="entry name" value="L domain-like"/>
    <property type="match status" value="1"/>
</dbReference>
<dbReference type="Pfam" id="PF07714">
    <property type="entry name" value="PK_Tyr_Ser-Thr"/>
    <property type="match status" value="1"/>
</dbReference>
<feature type="domain" description="Protein kinase" evidence="23">
    <location>
        <begin position="557"/>
        <end position="833"/>
    </location>
</feature>
<comment type="subcellular location">
    <subcellularLocation>
        <location evidence="1">Cell membrane</location>
        <topology evidence="1">Single-pass membrane protein</topology>
    </subcellularLocation>
    <subcellularLocation>
        <location evidence="2">Membrane</location>
        <topology evidence="2">Single-pass type I membrane protein</topology>
    </subcellularLocation>
</comment>
<evidence type="ECO:0000256" key="5">
    <source>
        <dbReference type="ARBA" id="ARBA00022553"/>
    </source>
</evidence>
<evidence type="ECO:0000256" key="20">
    <source>
        <dbReference type="PROSITE-ProRule" id="PRU10141"/>
    </source>
</evidence>
<evidence type="ECO:0000256" key="10">
    <source>
        <dbReference type="ARBA" id="ARBA00022737"/>
    </source>
</evidence>
<keyword evidence="7" id="KW-0808">Transferase</keyword>
<accession>A0A811NE65</accession>
<keyword evidence="16" id="KW-0675">Receptor</keyword>
<dbReference type="AlphaFoldDB" id="A0A811NE65"/>
<dbReference type="GO" id="GO:0005886">
    <property type="term" value="C:plasma membrane"/>
    <property type="evidence" value="ECO:0007669"/>
    <property type="project" value="UniProtKB-SubCell"/>
</dbReference>
<keyword evidence="5" id="KW-0597">Phosphoprotein</keyword>
<dbReference type="InterPro" id="IPR000719">
    <property type="entry name" value="Prot_kinase_dom"/>
</dbReference>
<gene>
    <name evidence="24" type="ORF">NCGR_LOCUS13256</name>
</gene>
<evidence type="ECO:0000256" key="16">
    <source>
        <dbReference type="ARBA" id="ARBA00023170"/>
    </source>
</evidence>
<evidence type="ECO:0000256" key="19">
    <source>
        <dbReference type="ARBA" id="ARBA00048679"/>
    </source>
</evidence>
<comment type="caution">
    <text evidence="24">The sequence shown here is derived from an EMBL/GenBank/DDBJ whole genome shotgun (WGS) entry which is preliminary data.</text>
</comment>
<evidence type="ECO:0000256" key="6">
    <source>
        <dbReference type="ARBA" id="ARBA00022614"/>
    </source>
</evidence>
<proteinExistence type="predicted"/>
<dbReference type="InterPro" id="IPR008271">
    <property type="entry name" value="Ser/Thr_kinase_AS"/>
</dbReference>
<evidence type="ECO:0000256" key="4">
    <source>
        <dbReference type="ARBA" id="ARBA00022527"/>
    </source>
</evidence>
<keyword evidence="11 20" id="KW-0547">Nucleotide-binding</keyword>
<dbReference type="SUPFAM" id="SSF56112">
    <property type="entry name" value="Protein kinase-like (PK-like)"/>
    <property type="match status" value="1"/>
</dbReference>
<comment type="catalytic activity">
    <reaction evidence="18">
        <text>L-threonyl-[protein] + ATP = O-phospho-L-threonyl-[protein] + ADP + H(+)</text>
        <dbReference type="Rhea" id="RHEA:46608"/>
        <dbReference type="Rhea" id="RHEA-COMP:11060"/>
        <dbReference type="Rhea" id="RHEA-COMP:11605"/>
        <dbReference type="ChEBI" id="CHEBI:15378"/>
        <dbReference type="ChEBI" id="CHEBI:30013"/>
        <dbReference type="ChEBI" id="CHEBI:30616"/>
        <dbReference type="ChEBI" id="CHEBI:61977"/>
        <dbReference type="ChEBI" id="CHEBI:456216"/>
        <dbReference type="EC" id="2.7.11.1"/>
    </reaction>
</comment>
<keyword evidence="8 21" id="KW-0812">Transmembrane</keyword>
<evidence type="ECO:0000256" key="15">
    <source>
        <dbReference type="ARBA" id="ARBA00023136"/>
    </source>
</evidence>
<dbReference type="FunFam" id="3.30.200.20:FF:000217">
    <property type="entry name" value="probable LRR receptor-like serine/threonine-protein kinase At1g53430"/>
    <property type="match status" value="1"/>
</dbReference>
<dbReference type="PROSITE" id="PS00108">
    <property type="entry name" value="PROTEIN_KINASE_ST"/>
    <property type="match status" value="1"/>
</dbReference>
<dbReference type="InterPro" id="IPR011009">
    <property type="entry name" value="Kinase-like_dom_sf"/>
</dbReference>
<organism evidence="24 25">
    <name type="scientific">Miscanthus lutarioriparius</name>
    <dbReference type="NCBI Taxonomy" id="422564"/>
    <lineage>
        <taxon>Eukaryota</taxon>
        <taxon>Viridiplantae</taxon>
        <taxon>Streptophyta</taxon>
        <taxon>Embryophyta</taxon>
        <taxon>Tracheophyta</taxon>
        <taxon>Spermatophyta</taxon>
        <taxon>Magnoliopsida</taxon>
        <taxon>Liliopsida</taxon>
        <taxon>Poales</taxon>
        <taxon>Poaceae</taxon>
        <taxon>PACMAD clade</taxon>
        <taxon>Panicoideae</taxon>
        <taxon>Andropogonodae</taxon>
        <taxon>Andropogoneae</taxon>
        <taxon>Saccharinae</taxon>
        <taxon>Miscanthus</taxon>
    </lineage>
</organism>
<dbReference type="Gene3D" id="3.80.10.10">
    <property type="entry name" value="Ribonuclease Inhibitor"/>
    <property type="match status" value="1"/>
</dbReference>
<dbReference type="InterPro" id="IPR032675">
    <property type="entry name" value="LRR_dom_sf"/>
</dbReference>
<dbReference type="InterPro" id="IPR001611">
    <property type="entry name" value="Leu-rich_rpt"/>
</dbReference>
<dbReference type="EMBL" id="CAJGYO010000003">
    <property type="protein sequence ID" value="CAD6219620.1"/>
    <property type="molecule type" value="Genomic_DNA"/>
</dbReference>
<feature type="transmembrane region" description="Helical" evidence="21">
    <location>
        <begin position="502"/>
        <end position="523"/>
    </location>
</feature>
<evidence type="ECO:0000256" key="9">
    <source>
        <dbReference type="ARBA" id="ARBA00022729"/>
    </source>
</evidence>
<keyword evidence="6" id="KW-0433">Leucine-rich repeat</keyword>
<evidence type="ECO:0000256" key="2">
    <source>
        <dbReference type="ARBA" id="ARBA00004479"/>
    </source>
</evidence>
<name>A0A811NE65_9POAL</name>
<dbReference type="OrthoDB" id="1893746at2759"/>
<dbReference type="FunFam" id="2.60.120.430:FF:000004">
    <property type="entry name" value="Putative leucine-rich repeat receptor-like serine/threonine-protein kinase"/>
    <property type="match status" value="1"/>
</dbReference>
<keyword evidence="10" id="KW-0677">Repeat</keyword>
<evidence type="ECO:0000256" key="21">
    <source>
        <dbReference type="SAM" id="Phobius"/>
    </source>
</evidence>
<evidence type="ECO:0000256" key="7">
    <source>
        <dbReference type="ARBA" id="ARBA00022679"/>
    </source>
</evidence>
<reference evidence="24" key="1">
    <citation type="submission" date="2020-10" db="EMBL/GenBank/DDBJ databases">
        <authorList>
            <person name="Han B."/>
            <person name="Lu T."/>
            <person name="Zhao Q."/>
            <person name="Huang X."/>
            <person name="Zhao Y."/>
        </authorList>
    </citation>
    <scope>NUCLEOTIDE SEQUENCE</scope>
</reference>
<dbReference type="GO" id="GO:0005524">
    <property type="term" value="F:ATP binding"/>
    <property type="evidence" value="ECO:0007669"/>
    <property type="project" value="UniProtKB-UniRule"/>
</dbReference>
<keyword evidence="4" id="KW-0723">Serine/threonine-protein kinase</keyword>